<accession>A0A4U1BAK6</accession>
<evidence type="ECO:0000313" key="1">
    <source>
        <dbReference type="EMBL" id="TKB47445.1"/>
    </source>
</evidence>
<dbReference type="EMBL" id="SWDB01000003">
    <property type="protein sequence ID" value="TKB47445.1"/>
    <property type="molecule type" value="Genomic_DNA"/>
</dbReference>
<dbReference type="SUPFAM" id="SSF52540">
    <property type="entry name" value="P-loop containing nucleoside triphosphate hydrolases"/>
    <property type="match status" value="1"/>
</dbReference>
<name>A0A4U1BAK6_9GAMM</name>
<proteinExistence type="predicted"/>
<dbReference type="PIRSF" id="PIRSF029407">
    <property type="entry name" value="UCP029407"/>
    <property type="match status" value="1"/>
</dbReference>
<gene>
    <name evidence="1" type="ORF">E8M12_01260</name>
</gene>
<dbReference type="OrthoDB" id="9179784at2"/>
<organism evidence="1 2">
    <name type="scientific">Thalassotalea mangrovi</name>
    <dbReference type="NCBI Taxonomy" id="2572245"/>
    <lineage>
        <taxon>Bacteria</taxon>
        <taxon>Pseudomonadati</taxon>
        <taxon>Pseudomonadota</taxon>
        <taxon>Gammaproteobacteria</taxon>
        <taxon>Alteromonadales</taxon>
        <taxon>Colwelliaceae</taxon>
        <taxon>Thalassotalea</taxon>
    </lineage>
</organism>
<evidence type="ECO:0008006" key="3">
    <source>
        <dbReference type="Google" id="ProtNLM"/>
    </source>
</evidence>
<protein>
    <recommendedName>
        <fullName evidence="3">Sulfotransferase family protein</fullName>
    </recommendedName>
</protein>
<dbReference type="InterPro" id="IPR027417">
    <property type="entry name" value="P-loop_NTPase"/>
</dbReference>
<dbReference type="RefSeq" id="WP_136734256.1">
    <property type="nucleotide sequence ID" value="NZ_SWDB01000003.1"/>
</dbReference>
<comment type="caution">
    <text evidence="1">The sequence shown here is derived from an EMBL/GenBank/DDBJ whole genome shotgun (WGS) entry which is preliminary data.</text>
</comment>
<reference evidence="1 2" key="1">
    <citation type="submission" date="2019-04" db="EMBL/GenBank/DDBJ databases">
        <title>Thalassotalea guangxiensis sp. nov., isolated from sediment of the coastal wetland.</title>
        <authorList>
            <person name="Zheng S."/>
            <person name="Zhang D."/>
        </authorList>
    </citation>
    <scope>NUCLEOTIDE SEQUENCE [LARGE SCALE GENOMIC DNA]</scope>
    <source>
        <strain evidence="1 2">ZS-4</strain>
    </source>
</reference>
<keyword evidence="2" id="KW-1185">Reference proteome</keyword>
<sequence>MIKKNKNSRSKLQSQAIIVIGMHRSGTSALSGELSRLGVFMGKHLLKPQKGVNDKGFYENARLLKLNEQLLDRVHLSWDHPLLPPTLPESISETFKRRAIRFVRQEYESASLWGMKDPRVSMLLPFWHQVFLASAIEPVYVLMIRHPLEVAASLQKRDGFSRDKGLMLWLNYNFFSYLYSLQSRRVIIDFESLLDNPNAMIRPLMEQLAITPVNDSDNCFIDRSLKRQLSADSNAKGILANMAMDLYRAINRNDRHEVECLFKQYQVFQSSLHPVLKEHLRQVKADEVHFRNRFESLYDSLTWQLIRPLKKLESLLTSKQF</sequence>
<dbReference type="Proteomes" id="UP000307999">
    <property type="component" value="Unassembled WGS sequence"/>
</dbReference>
<dbReference type="InterPro" id="IPR014556">
    <property type="entry name" value="UCP029407"/>
</dbReference>
<dbReference type="Gene3D" id="3.40.50.300">
    <property type="entry name" value="P-loop containing nucleotide triphosphate hydrolases"/>
    <property type="match status" value="1"/>
</dbReference>
<evidence type="ECO:0000313" key="2">
    <source>
        <dbReference type="Proteomes" id="UP000307999"/>
    </source>
</evidence>
<dbReference type="AlphaFoldDB" id="A0A4U1BAK6"/>